<name>A0AC61DE82_9FIRM</name>
<dbReference type="Proteomes" id="UP000224460">
    <property type="component" value="Unassembled WGS sequence"/>
</dbReference>
<organism evidence="1 2">
    <name type="scientific">Sporanaerobium hydrogeniformans</name>
    <dbReference type="NCBI Taxonomy" id="3072179"/>
    <lineage>
        <taxon>Bacteria</taxon>
        <taxon>Bacillati</taxon>
        <taxon>Bacillota</taxon>
        <taxon>Clostridia</taxon>
        <taxon>Lachnospirales</taxon>
        <taxon>Lachnospiraceae</taxon>
        <taxon>Sporanaerobium</taxon>
    </lineage>
</organism>
<reference evidence="1" key="1">
    <citation type="submission" date="2017-10" db="EMBL/GenBank/DDBJ databases">
        <title>Genome sequence of cellulolytic Lachnospiraceae bacterium XHS1971 isolated from hotspring sediment.</title>
        <authorList>
            <person name="Vasudevan G."/>
            <person name="Joshi A.J."/>
            <person name="Hivarkar S."/>
            <person name="Lanjekar V.B."/>
            <person name="Dhakephalkar P.K."/>
            <person name="Dagar S."/>
        </authorList>
    </citation>
    <scope>NUCLEOTIDE SEQUENCE</scope>
    <source>
        <strain evidence="1">XHS1971</strain>
    </source>
</reference>
<protein>
    <submittedName>
        <fullName evidence="1">NADH-quinone oxidoreductase subunit NuoF</fullName>
    </submittedName>
</protein>
<gene>
    <name evidence="1" type="ORF">CS063_06790</name>
</gene>
<sequence>MSKYNMHILVCGGTGCLSSQSNLIVENLERYIKEANMENQVQVLKTGCFGFCEKGPIVKILPDNTFYVQVKPEDVEELVKEHVIKGRRVDRLLYQDPTTSEHVEDSKHMDFYKKQQRVALRNCGFIDPDNIEEYIARDGYAALGMALSMSTQEVIDEVKKSGLRGRGGGGFPTGLKWEFASKNAADQKYVVCNADEGDPGAFMDRSILEGDPHSIVEAMAICGYAIGATKGLVYIRAEYPLAVNRLQTAIRSAREYGLLGKNILGTDFEFDIEIKFGAGAFVCGEETALIHSMEGMRGEPTTKPPFPAASGYWGKPTNVNNVETLANIPVIFLKGADWFASIGTEKSKGTKVFALAGKINNVGLIEVPMGTTLREVIYDIGGGIKDGKKFKAVQTGGPSGGCLTEEDLDTPIDFDNLIAKGSMMGSGGMIVMDEDDCMPAVAKFYLEFTEEESCGKCTPCRIGTKRLSEILSKIVSGKGTEEDLEILKELSQVIRDTALCGLGQTAPNPVLSTLNKFEDEYIAHVREKRCPAGQCSALLQYKITDKCIGCTACARVCPVNAITGAVKAKHTIDQEKCIKCGACMEKCKFKAIVKE</sequence>
<accession>A0AC61DE82</accession>
<comment type="caution">
    <text evidence="1">The sequence shown here is derived from an EMBL/GenBank/DDBJ whole genome shotgun (WGS) entry which is preliminary data.</text>
</comment>
<evidence type="ECO:0000313" key="2">
    <source>
        <dbReference type="Proteomes" id="UP000224460"/>
    </source>
</evidence>
<dbReference type="EMBL" id="PEDL01000005">
    <property type="protein sequence ID" value="PHV71036.1"/>
    <property type="molecule type" value="Genomic_DNA"/>
</dbReference>
<proteinExistence type="predicted"/>
<evidence type="ECO:0000313" key="1">
    <source>
        <dbReference type="EMBL" id="PHV71036.1"/>
    </source>
</evidence>
<keyword evidence="2" id="KW-1185">Reference proteome</keyword>